<keyword evidence="4 7" id="KW-0472">Membrane</keyword>
<evidence type="ECO:0000256" key="7">
    <source>
        <dbReference type="SAM" id="Phobius"/>
    </source>
</evidence>
<evidence type="ECO:0000256" key="5">
    <source>
        <dbReference type="PROSITE-ProRule" id="PRU00339"/>
    </source>
</evidence>
<dbReference type="PANTHER" id="PTHR37422">
    <property type="entry name" value="TEICHURONIC ACID BIOSYNTHESIS PROTEIN TUAE"/>
    <property type="match status" value="1"/>
</dbReference>
<reference evidence="9 10" key="1">
    <citation type="submission" date="2019-02" db="EMBL/GenBank/DDBJ databases">
        <title>Deep-cultivation of Planctomycetes and their phenomic and genomic characterization uncovers novel biology.</title>
        <authorList>
            <person name="Wiegand S."/>
            <person name="Jogler M."/>
            <person name="Boedeker C."/>
            <person name="Pinto D."/>
            <person name="Vollmers J."/>
            <person name="Rivas-Marin E."/>
            <person name="Kohn T."/>
            <person name="Peeters S.H."/>
            <person name="Heuer A."/>
            <person name="Rast P."/>
            <person name="Oberbeckmann S."/>
            <person name="Bunk B."/>
            <person name="Jeske O."/>
            <person name="Meyerdierks A."/>
            <person name="Storesund J.E."/>
            <person name="Kallscheuer N."/>
            <person name="Luecker S."/>
            <person name="Lage O.M."/>
            <person name="Pohl T."/>
            <person name="Merkel B.J."/>
            <person name="Hornburger P."/>
            <person name="Mueller R.-W."/>
            <person name="Bruemmer F."/>
            <person name="Labrenz M."/>
            <person name="Spormann A.M."/>
            <person name="Op den Camp H."/>
            <person name="Overmann J."/>
            <person name="Amann R."/>
            <person name="Jetten M.S.M."/>
            <person name="Mascher T."/>
            <person name="Medema M.H."/>
            <person name="Devos D.P."/>
            <person name="Kaster A.-K."/>
            <person name="Ovreas L."/>
            <person name="Rohde M."/>
            <person name="Galperin M.Y."/>
            <person name="Jogler C."/>
        </authorList>
    </citation>
    <scope>NUCLEOTIDE SEQUENCE [LARGE SCALE GENOMIC DNA]</scope>
    <source>
        <strain evidence="9 10">Pla110</strain>
    </source>
</reference>
<keyword evidence="9" id="KW-0436">Ligase</keyword>
<dbReference type="SMART" id="SM00028">
    <property type="entry name" value="TPR"/>
    <property type="match status" value="3"/>
</dbReference>
<dbReference type="Proteomes" id="UP000317178">
    <property type="component" value="Chromosome"/>
</dbReference>
<keyword evidence="2 7" id="KW-0812">Transmembrane</keyword>
<dbReference type="Pfam" id="PF04932">
    <property type="entry name" value="Wzy_C"/>
    <property type="match status" value="1"/>
</dbReference>
<feature type="transmembrane region" description="Helical" evidence="7">
    <location>
        <begin position="171"/>
        <end position="192"/>
    </location>
</feature>
<dbReference type="InterPro" id="IPR051533">
    <property type="entry name" value="WaaL-like"/>
</dbReference>
<feature type="transmembrane region" description="Helical" evidence="7">
    <location>
        <begin position="140"/>
        <end position="159"/>
    </location>
</feature>
<dbReference type="GO" id="GO:0016020">
    <property type="term" value="C:membrane"/>
    <property type="evidence" value="ECO:0007669"/>
    <property type="project" value="UniProtKB-SubCell"/>
</dbReference>
<dbReference type="InterPro" id="IPR007016">
    <property type="entry name" value="O-antigen_ligase-rel_domated"/>
</dbReference>
<feature type="transmembrane region" description="Helical" evidence="7">
    <location>
        <begin position="21"/>
        <end position="42"/>
    </location>
</feature>
<evidence type="ECO:0000256" key="4">
    <source>
        <dbReference type="ARBA" id="ARBA00023136"/>
    </source>
</evidence>
<evidence type="ECO:0000256" key="3">
    <source>
        <dbReference type="ARBA" id="ARBA00022989"/>
    </source>
</evidence>
<dbReference type="PROSITE" id="PS50005">
    <property type="entry name" value="TPR"/>
    <property type="match status" value="1"/>
</dbReference>
<dbReference type="RefSeq" id="WP_144992564.1">
    <property type="nucleotide sequence ID" value="NZ_CP036281.1"/>
</dbReference>
<dbReference type="AlphaFoldDB" id="A0A518CHE4"/>
<evidence type="ECO:0000259" key="8">
    <source>
        <dbReference type="Pfam" id="PF04932"/>
    </source>
</evidence>
<dbReference type="InterPro" id="IPR011990">
    <property type="entry name" value="TPR-like_helical_dom_sf"/>
</dbReference>
<feature type="transmembrane region" description="Helical" evidence="7">
    <location>
        <begin position="265"/>
        <end position="283"/>
    </location>
</feature>
<feature type="compositionally biased region" description="Polar residues" evidence="6">
    <location>
        <begin position="894"/>
        <end position="912"/>
    </location>
</feature>
<feature type="transmembrane region" description="Helical" evidence="7">
    <location>
        <begin position="48"/>
        <end position="67"/>
    </location>
</feature>
<feature type="repeat" description="TPR" evidence="5">
    <location>
        <begin position="709"/>
        <end position="742"/>
    </location>
</feature>
<dbReference type="GO" id="GO:0016874">
    <property type="term" value="F:ligase activity"/>
    <property type="evidence" value="ECO:0007669"/>
    <property type="project" value="UniProtKB-KW"/>
</dbReference>
<feature type="domain" description="O-antigen ligase-related" evidence="8">
    <location>
        <begin position="275"/>
        <end position="411"/>
    </location>
</feature>
<protein>
    <submittedName>
        <fullName evidence="9">O-Antigen ligase</fullName>
    </submittedName>
</protein>
<dbReference type="PANTHER" id="PTHR37422:SF23">
    <property type="entry name" value="TEICHURONIC ACID BIOSYNTHESIS PROTEIN TUAE"/>
    <property type="match status" value="1"/>
</dbReference>
<dbReference type="OrthoDB" id="238751at2"/>
<evidence type="ECO:0000256" key="6">
    <source>
        <dbReference type="SAM" id="MobiDB-lite"/>
    </source>
</evidence>
<proteinExistence type="predicted"/>
<feature type="transmembrane region" description="Helical" evidence="7">
    <location>
        <begin position="404"/>
        <end position="423"/>
    </location>
</feature>
<keyword evidence="10" id="KW-1185">Reference proteome</keyword>
<dbReference type="Gene3D" id="1.25.40.10">
    <property type="entry name" value="Tetratricopeptide repeat domain"/>
    <property type="match status" value="2"/>
</dbReference>
<evidence type="ECO:0000313" key="10">
    <source>
        <dbReference type="Proteomes" id="UP000317178"/>
    </source>
</evidence>
<dbReference type="KEGG" id="plon:Pla110_03460"/>
<gene>
    <name evidence="9" type="ORF">Pla110_03460</name>
</gene>
<feature type="transmembrane region" description="Helical" evidence="7">
    <location>
        <begin position="500"/>
        <end position="517"/>
    </location>
</feature>
<accession>A0A518CHE4</accession>
<name>A0A518CHE4_9PLAN</name>
<evidence type="ECO:0000256" key="2">
    <source>
        <dbReference type="ARBA" id="ARBA00022692"/>
    </source>
</evidence>
<feature type="region of interest" description="Disordered" evidence="6">
    <location>
        <begin position="891"/>
        <end position="912"/>
    </location>
</feature>
<feature type="transmembrane region" description="Helical" evidence="7">
    <location>
        <begin position="435"/>
        <end position="452"/>
    </location>
</feature>
<feature type="transmembrane region" description="Helical" evidence="7">
    <location>
        <begin position="314"/>
        <end position="334"/>
    </location>
</feature>
<keyword evidence="5" id="KW-0802">TPR repeat</keyword>
<comment type="subcellular location">
    <subcellularLocation>
        <location evidence="1">Membrane</location>
        <topology evidence="1">Multi-pass membrane protein</topology>
    </subcellularLocation>
</comment>
<sequence>MSSTSPPKIKKKRTLKSPLQQHLLQGTDLGILSAIFLVPLFLGGRLGAGQLALFSTAGVMALCWLTFQSLDESPKYRVTRFEPILILAALLLWFQCAALPPDWIAMLSPHIGETLSLWQGNPEATYDLGGWSSISLTPAATRQGLLFLIAYTLLFIVTTQRLRHVDDIEKVFRWMALASLGMATIGLAQYFFGNGRFLWSYAHPTITTDGSAKGSFTNGNHFAHFLMLGAGPLLWWIMKESVAETETRTHRSRRKEFQYQNERPFLAWTLMAGMGVVIFAVLMGLTRGGALALAISLSVCVLVCWSRGFISARLLGGLTLGGVLAGGALSLYGLEEVSTNLNDWEVDRWLIWEANLKIANDYPILGTGLGSHFQSYRSYLNTPLFESRFSHAESGYLQVLSETGIVGLSLLSLAMLFPLYWCLRGLQFSETRQEVILFAALMGSFVANYLHAIVDFVWWVPACMTLLLIQAACACRLYQITRRRHESRKAEEPVVHFPRLIVWGLTSFAALLCGWLVQESVGVWRGEQEFQAFQRKALINVEADDSMGASVGSSYARAENTDNGFSPEERQAYAQRQVVEQVSLLIHASLKNPQDAELRYRVAEGYLIYFELLQSKSDNPMSTPQIRDAVFASEFENVDDMQDWLKRAFGNNVQFLFAAFQHTKAAIKLCPLQGDAYLQLSQLAFLDGAGPDSVERCLQQAQQVRPYDADVLFELGRFEWSQMQYDEALEYWKQAFHQEIRTQKRIIRLVAGPLGPAKFLKIFEPDWQALRRIVQQYRLLKDESALKEILPLYAERAIQEAGRENNPEPVRAWMQAAVAYQELGQSVNAERCLVAALKRYPNEYQLHETYGKLLYTMNRMEESEKELRWCLTYQPDDVGLRKRYELAQHKRLQSKSPIRLTSGQPSESGTPQ</sequence>
<dbReference type="InterPro" id="IPR019734">
    <property type="entry name" value="TPR_rpt"/>
</dbReference>
<feature type="transmembrane region" description="Helical" evidence="7">
    <location>
        <begin position="458"/>
        <end position="479"/>
    </location>
</feature>
<evidence type="ECO:0000256" key="1">
    <source>
        <dbReference type="ARBA" id="ARBA00004141"/>
    </source>
</evidence>
<dbReference type="SUPFAM" id="SSF48452">
    <property type="entry name" value="TPR-like"/>
    <property type="match status" value="1"/>
</dbReference>
<evidence type="ECO:0000313" key="9">
    <source>
        <dbReference type="EMBL" id="QDU78642.1"/>
    </source>
</evidence>
<keyword evidence="3 7" id="KW-1133">Transmembrane helix</keyword>
<feature type="transmembrane region" description="Helical" evidence="7">
    <location>
        <begin position="289"/>
        <end position="307"/>
    </location>
</feature>
<feature type="transmembrane region" description="Helical" evidence="7">
    <location>
        <begin position="221"/>
        <end position="238"/>
    </location>
</feature>
<dbReference type="EMBL" id="CP036281">
    <property type="protein sequence ID" value="QDU78642.1"/>
    <property type="molecule type" value="Genomic_DNA"/>
</dbReference>
<organism evidence="9 10">
    <name type="scientific">Polystyrenella longa</name>
    <dbReference type="NCBI Taxonomy" id="2528007"/>
    <lineage>
        <taxon>Bacteria</taxon>
        <taxon>Pseudomonadati</taxon>
        <taxon>Planctomycetota</taxon>
        <taxon>Planctomycetia</taxon>
        <taxon>Planctomycetales</taxon>
        <taxon>Planctomycetaceae</taxon>
        <taxon>Polystyrenella</taxon>
    </lineage>
</organism>
<feature type="transmembrane region" description="Helical" evidence="7">
    <location>
        <begin position="79"/>
        <end position="100"/>
    </location>
</feature>